<evidence type="ECO:0000313" key="2">
    <source>
        <dbReference type="Proteomes" id="UP001153331"/>
    </source>
</evidence>
<dbReference type="EMBL" id="JAPHNI010001818">
    <property type="protein sequence ID" value="KAJ8104768.1"/>
    <property type="molecule type" value="Genomic_DNA"/>
</dbReference>
<sequence length="565" mass="59153">MPPPIAPRTAAAQSTRQKTRPCTKTDLAEGCKSRMEESRGSDVWEAGSCTSAGMAAWTSENDEPVAAMMENIVFALERLECRAGLDKGTGRDALSYCDSATHSRLLPPAPGSTLDLWIEPSLRNDGSPPPPSYDDSVADPPPDYTYTDALATAHTPEYTPFPSLNASLCSDVPNCLRMSRNTSPASSLFIDEKSLYAEIDFGFADDGVRSHAKGKKKAAAKKTANTSNAPTPHEEPPTPPEDPPPPADDGGSGGGEGGDGGDGDKDKDKDKGDEEWGDWGDAPTKKKKKSKKQAQEEEAERVKKEEEEEAAAAKAAEEEAERIKKEEEDAAAAAAAAAEAEKAAAAPDLGWANDAPAGDEWTSLGATSKKKKKKGKAAEPSPPDPPAAETFSDVNLDDGAPKIDMNFGGSGDKPDLLGGGGWSSGWDTTKESSGWGFDSTPLGGSKGASSDSPWGSTDKKKPGGDFDFQFDAFKSPAAAEPAAENAAWGFGTTKSKKKNGSAALLDDSVPDSKVEDDPWNFGFGGSKKKGAAEADTPAPEPVPEPPVEPVPEVPKVDPFAGLRRG</sequence>
<proteinExistence type="predicted"/>
<reference evidence="1" key="1">
    <citation type="submission" date="2022-11" db="EMBL/GenBank/DDBJ databases">
        <title>Genome Sequence of Boeremia exigua.</title>
        <authorList>
            <person name="Buettner E."/>
        </authorList>
    </citation>
    <scope>NUCLEOTIDE SEQUENCE</scope>
    <source>
        <strain evidence="1">CU02</strain>
    </source>
</reference>
<accession>A0ACC2HPJ4</accession>
<name>A0ACC2HPJ4_9PLEO</name>
<evidence type="ECO:0000313" key="1">
    <source>
        <dbReference type="EMBL" id="KAJ8104768.1"/>
    </source>
</evidence>
<gene>
    <name evidence="1" type="ORF">OPT61_g10578</name>
</gene>
<organism evidence="1 2">
    <name type="scientific">Boeremia exigua</name>
    <dbReference type="NCBI Taxonomy" id="749465"/>
    <lineage>
        <taxon>Eukaryota</taxon>
        <taxon>Fungi</taxon>
        <taxon>Dikarya</taxon>
        <taxon>Ascomycota</taxon>
        <taxon>Pezizomycotina</taxon>
        <taxon>Dothideomycetes</taxon>
        <taxon>Pleosporomycetidae</taxon>
        <taxon>Pleosporales</taxon>
        <taxon>Pleosporineae</taxon>
        <taxon>Didymellaceae</taxon>
        <taxon>Boeremia</taxon>
    </lineage>
</organism>
<keyword evidence="2" id="KW-1185">Reference proteome</keyword>
<comment type="caution">
    <text evidence="1">The sequence shown here is derived from an EMBL/GenBank/DDBJ whole genome shotgun (WGS) entry which is preliminary data.</text>
</comment>
<dbReference type="Proteomes" id="UP001153331">
    <property type="component" value="Unassembled WGS sequence"/>
</dbReference>
<protein>
    <submittedName>
        <fullName evidence="1">Uncharacterized protein</fullName>
    </submittedName>
</protein>